<dbReference type="HAMAP" id="MF_01897">
    <property type="entry name" value="GyrA"/>
    <property type="match status" value="1"/>
</dbReference>
<evidence type="ECO:0000313" key="12">
    <source>
        <dbReference type="EMBL" id="AOH38647.1"/>
    </source>
</evidence>
<evidence type="ECO:0000256" key="3">
    <source>
        <dbReference type="ARBA" id="ARBA00022741"/>
    </source>
</evidence>
<dbReference type="InterPro" id="IPR013757">
    <property type="entry name" value="Topo_IIA_A_a_sf"/>
</dbReference>
<dbReference type="GO" id="GO:0003677">
    <property type="term" value="F:DNA binding"/>
    <property type="evidence" value="ECO:0007669"/>
    <property type="project" value="UniProtKB-UniRule"/>
</dbReference>
<sequence length="813" mass="90955">MDWQEGKIISAPLEEQMKTSYIDYAMSVIVTRALPDVRDGLKPVHRRILYAMQEAGMLPGKPYKKSARIVGDVLGKYHPHGDTAVYESAVRMAQDFSTRYELVDGHGNFGSIDGDSPAAMRYTEMRMTKIAVEMLRDLDKDTVNFMPNYDGSLQEPLVLPSRIPNLLVNGSYGIAVGMATNIPPHNLGEVIDGLCMMIDDPNITIDQLMTTIKGPDFPTGGLIQGRKGIEKAYHTGRGGITLRAKTFIEEMSHGKNRIVVTEIPYQVNKARVIENIADLSRQKVLDGITALRDESDRKGMRIVIELRSDVNPQIMLNNLFKHTQLQTTFGTIMLALVDGHPRVLNLKQMLYYYLKHQEEVVTRRSRFELDKAQAKAHILEGLLIALDHIDAVIKTIRESRTDDIAKEALIKSFGLTEKQSIAILDMRLRRLTGLEREKIEADYKELQDRINYLIDLLSSHEKIMGVIKAELLAEKERFNDARRSEIVRAVEDFDVTDLIPDEPMVIIMTKQNYIKRMSVDTWRAQARGGKGVIGIRTKEGDYVWKVLNTSTHHRILFFTNTGRVYMRSAFDIPESNNRNSKGSALINFIPSLTPGEKVTELFDVDNADLDTAKYLFMVTKKGFVKKTETVEYKNIRQNGLIAVKLREGDSLVTVHHVAGGEKVFLATKDGMGICFPESDVRAMGRATGGVRGIDLKINDEVIGAVIAEEGKDIITISSDGQAKRNPISSYRAQSRNGKGTRNFKRGYEVVAVVTAADDDELVGVSEKGVTIKVRVADITAKKSRGSQGVSIQNLEEGDRVASIDNIPKDEEEE</sequence>
<keyword evidence="4 8" id="KW-0067">ATP-binding</keyword>
<dbReference type="PANTHER" id="PTHR43493">
    <property type="entry name" value="DNA GYRASE/TOPOISOMERASE SUBUNIT A"/>
    <property type="match status" value="1"/>
</dbReference>
<evidence type="ECO:0000313" key="13">
    <source>
        <dbReference type="EMBL" id="RID94401.1"/>
    </source>
</evidence>
<feature type="short sequence motif" description="GyrA-box" evidence="8">
    <location>
        <begin position="525"/>
        <end position="531"/>
    </location>
</feature>
<dbReference type="STRING" id="39950.BCB69_00765"/>
<organism evidence="12 14">
    <name type="scientific">Dialister pneumosintes</name>
    <dbReference type="NCBI Taxonomy" id="39950"/>
    <lineage>
        <taxon>Bacteria</taxon>
        <taxon>Bacillati</taxon>
        <taxon>Bacillota</taxon>
        <taxon>Negativicutes</taxon>
        <taxon>Veillonellales</taxon>
        <taxon>Veillonellaceae</taxon>
        <taxon>Dialister</taxon>
    </lineage>
</organism>
<evidence type="ECO:0000256" key="10">
    <source>
        <dbReference type="SAM" id="MobiDB-lite"/>
    </source>
</evidence>
<dbReference type="AlphaFoldDB" id="A0A1B3WCF3"/>
<dbReference type="FunFam" id="3.90.199.10:FF:000001">
    <property type="entry name" value="DNA gyrase subunit A"/>
    <property type="match status" value="1"/>
</dbReference>
<evidence type="ECO:0000256" key="4">
    <source>
        <dbReference type="ARBA" id="ARBA00022840"/>
    </source>
</evidence>
<dbReference type="EMBL" id="CP017037">
    <property type="protein sequence ID" value="AOH38647.1"/>
    <property type="molecule type" value="Genomic_DNA"/>
</dbReference>
<keyword evidence="5 8" id="KW-0799">Topoisomerase</keyword>
<evidence type="ECO:0000256" key="5">
    <source>
        <dbReference type="ARBA" id="ARBA00023029"/>
    </source>
</evidence>
<feature type="domain" description="Topo IIA-type catalytic" evidence="11">
    <location>
        <begin position="34"/>
        <end position="498"/>
    </location>
</feature>
<comment type="subunit">
    <text evidence="8">Heterotetramer, composed of two GyrA and two GyrB chains. In the heterotetramer, GyrA contains the active site tyrosine that forms a transient covalent intermediate with DNA, while GyrB binds cofactors and catalyzes ATP hydrolysis.</text>
</comment>
<evidence type="ECO:0000313" key="15">
    <source>
        <dbReference type="Proteomes" id="UP000266262"/>
    </source>
</evidence>
<dbReference type="Proteomes" id="UP000266262">
    <property type="component" value="Unassembled WGS sequence"/>
</dbReference>
<dbReference type="InterPro" id="IPR013760">
    <property type="entry name" value="Topo_IIA-like_dom_sf"/>
</dbReference>
<dbReference type="SMART" id="SM00434">
    <property type="entry name" value="TOP4c"/>
    <property type="match status" value="1"/>
</dbReference>
<dbReference type="OrthoDB" id="9806486at2"/>
<dbReference type="Pfam" id="PF00521">
    <property type="entry name" value="DNA_topoisoIV"/>
    <property type="match status" value="1"/>
</dbReference>
<dbReference type="InterPro" id="IPR013758">
    <property type="entry name" value="Topo_IIA_A/C_ab"/>
</dbReference>
<dbReference type="CDD" id="cd00187">
    <property type="entry name" value="TOP4c"/>
    <property type="match status" value="1"/>
</dbReference>
<feature type="active site" description="O-(5'-phospho-DNA)-tyrosine intermediate" evidence="8 9">
    <location>
        <position position="122"/>
    </location>
</feature>
<dbReference type="FunFam" id="3.30.1360.40:FF:000002">
    <property type="entry name" value="DNA gyrase subunit A"/>
    <property type="match status" value="1"/>
</dbReference>
<dbReference type="EMBL" id="QWKU01000001">
    <property type="protein sequence ID" value="RID94401.1"/>
    <property type="molecule type" value="Genomic_DNA"/>
</dbReference>
<dbReference type="Gene3D" id="3.30.1360.40">
    <property type="match status" value="1"/>
</dbReference>
<dbReference type="GO" id="GO:0006265">
    <property type="term" value="P:DNA topological change"/>
    <property type="evidence" value="ECO:0007669"/>
    <property type="project" value="UniProtKB-UniRule"/>
</dbReference>
<dbReference type="Pfam" id="PF03989">
    <property type="entry name" value="DNA_gyraseA_C"/>
    <property type="match status" value="6"/>
</dbReference>
<evidence type="ECO:0000256" key="9">
    <source>
        <dbReference type="PROSITE-ProRule" id="PRU01384"/>
    </source>
</evidence>
<reference evidence="13 15" key="3">
    <citation type="submission" date="2018-08" db="EMBL/GenBank/DDBJ databases">
        <title>Draft genome sequence of Dialister pneumosintes KCOM 1685.</title>
        <authorList>
            <person name="Kook J.-K."/>
            <person name="Park S.-N."/>
            <person name="Lim Y.K."/>
        </authorList>
    </citation>
    <scope>NUCLEOTIDE SEQUENCE [LARGE SCALE GENOMIC DNA]</scope>
    <source>
        <strain evidence="13 15">KCOM 1685</strain>
    </source>
</reference>
<dbReference type="Gene3D" id="2.120.10.90">
    <property type="entry name" value="DNA gyrase/topoisomerase IV, subunit A, C-terminal"/>
    <property type="match status" value="1"/>
</dbReference>
<dbReference type="SUPFAM" id="SSF101904">
    <property type="entry name" value="GyrA/ParC C-terminal domain-like"/>
    <property type="match status" value="1"/>
</dbReference>
<dbReference type="EC" id="5.6.2.2" evidence="8"/>
<evidence type="ECO:0000256" key="2">
    <source>
        <dbReference type="ARBA" id="ARBA00008263"/>
    </source>
</evidence>
<keyword evidence="7 8" id="KW-0413">Isomerase</keyword>
<dbReference type="InterPro" id="IPR006691">
    <property type="entry name" value="GyrA/parC_rep"/>
</dbReference>
<evidence type="ECO:0000256" key="6">
    <source>
        <dbReference type="ARBA" id="ARBA00023125"/>
    </source>
</evidence>
<dbReference type="GO" id="GO:0034335">
    <property type="term" value="F:DNA negative supercoiling activity"/>
    <property type="evidence" value="ECO:0007669"/>
    <property type="project" value="UniProtKB-ARBA"/>
</dbReference>
<dbReference type="GO" id="GO:0006261">
    <property type="term" value="P:DNA-templated DNA replication"/>
    <property type="evidence" value="ECO:0007669"/>
    <property type="project" value="UniProtKB-UniRule"/>
</dbReference>
<protein>
    <recommendedName>
        <fullName evidence="8">DNA gyrase subunit A</fullName>
        <ecNumber evidence="8">5.6.2.2</ecNumber>
    </recommendedName>
</protein>
<dbReference type="FunFam" id="1.10.268.10:FF:000001">
    <property type="entry name" value="DNA gyrase subunit A"/>
    <property type="match status" value="1"/>
</dbReference>
<dbReference type="GO" id="GO:0005737">
    <property type="term" value="C:cytoplasm"/>
    <property type="evidence" value="ECO:0007669"/>
    <property type="project" value="UniProtKB-SubCell"/>
</dbReference>
<feature type="region of interest" description="Disordered" evidence="10">
    <location>
        <begin position="784"/>
        <end position="813"/>
    </location>
</feature>
<dbReference type="GO" id="GO:0005524">
    <property type="term" value="F:ATP binding"/>
    <property type="evidence" value="ECO:0007669"/>
    <property type="project" value="UniProtKB-UniRule"/>
</dbReference>
<keyword evidence="15" id="KW-1185">Reference proteome</keyword>
<name>A0A1B3WCF3_9FIRM</name>
<evidence type="ECO:0000259" key="11">
    <source>
        <dbReference type="PROSITE" id="PS52040"/>
    </source>
</evidence>
<dbReference type="NCBIfam" id="TIGR01063">
    <property type="entry name" value="gyrA"/>
    <property type="match status" value="1"/>
</dbReference>
<dbReference type="GO" id="GO:0009330">
    <property type="term" value="C:DNA topoisomerase type II (double strand cut, ATP-hydrolyzing) complex"/>
    <property type="evidence" value="ECO:0007669"/>
    <property type="project" value="TreeGrafter"/>
</dbReference>
<evidence type="ECO:0000256" key="1">
    <source>
        <dbReference type="ARBA" id="ARBA00000185"/>
    </source>
</evidence>
<evidence type="ECO:0000313" key="14">
    <source>
        <dbReference type="Proteomes" id="UP000094757"/>
    </source>
</evidence>
<dbReference type="RefSeq" id="WP_022513875.1">
    <property type="nucleotide sequence ID" value="NZ_CP017037.1"/>
</dbReference>
<gene>
    <name evidence="8" type="primary">gyrA</name>
    <name evidence="12" type="ORF">BCB69_00765</name>
    <name evidence="13" type="ORF">DX915_02420</name>
</gene>
<dbReference type="Gene3D" id="3.90.199.10">
    <property type="entry name" value="Topoisomerase II, domain 5"/>
    <property type="match status" value="1"/>
</dbReference>
<keyword evidence="3 8" id="KW-0547">Nucleotide-binding</keyword>
<dbReference type="Proteomes" id="UP000094757">
    <property type="component" value="Chromosome"/>
</dbReference>
<comment type="catalytic activity">
    <reaction evidence="1 8 9">
        <text>ATP-dependent breakage, passage and rejoining of double-stranded DNA.</text>
        <dbReference type="EC" id="5.6.2.2"/>
    </reaction>
</comment>
<dbReference type="PROSITE" id="PS52040">
    <property type="entry name" value="TOPO_IIA"/>
    <property type="match status" value="1"/>
</dbReference>
<comment type="function">
    <text evidence="8">A type II topoisomerase that negatively supercoils closed circular double-stranded (ds) DNA in an ATP-dependent manner to modulate DNA topology and maintain chromosomes in an underwound state. Negative supercoiling favors strand separation, and DNA replication, transcription, recombination and repair, all of which involve strand separation. Also able to catalyze the interconversion of other topological isomers of dsDNA rings, including catenanes and knotted rings. Type II topoisomerases break and join 2 DNA strands simultaneously in an ATP-dependent manner.</text>
</comment>
<dbReference type="InterPro" id="IPR050220">
    <property type="entry name" value="Type_II_DNA_Topoisomerases"/>
</dbReference>
<dbReference type="PANTHER" id="PTHR43493:SF5">
    <property type="entry name" value="DNA GYRASE SUBUNIT A, CHLOROPLASTIC_MITOCHONDRIAL"/>
    <property type="match status" value="1"/>
</dbReference>
<dbReference type="KEGG" id="dpn:BCB69_00765"/>
<dbReference type="InterPro" id="IPR002205">
    <property type="entry name" value="Topo_IIA_dom_A"/>
</dbReference>
<evidence type="ECO:0000256" key="7">
    <source>
        <dbReference type="ARBA" id="ARBA00023235"/>
    </source>
</evidence>
<reference evidence="14" key="1">
    <citation type="submission" date="2016-08" db="EMBL/GenBank/DDBJ databases">
        <authorList>
            <person name="Holder M.E."/>
            <person name="Ajami N.J."/>
            <person name="Petrosino J.F."/>
        </authorList>
    </citation>
    <scope>NUCLEOTIDE SEQUENCE [LARGE SCALE GENOMIC DNA]</scope>
    <source>
        <strain evidence="14">F0677</strain>
    </source>
</reference>
<evidence type="ECO:0000256" key="8">
    <source>
        <dbReference type="HAMAP-Rule" id="MF_01897"/>
    </source>
</evidence>
<dbReference type="SUPFAM" id="SSF56719">
    <property type="entry name" value="Type II DNA topoisomerase"/>
    <property type="match status" value="1"/>
</dbReference>
<dbReference type="NCBIfam" id="NF004043">
    <property type="entry name" value="PRK05560.1"/>
    <property type="match status" value="1"/>
</dbReference>
<keyword evidence="6 8" id="KW-0238">DNA-binding</keyword>
<proteinExistence type="inferred from homology"/>
<accession>A0A1B3WCF3</accession>
<dbReference type="GO" id="GO:0005694">
    <property type="term" value="C:chromosome"/>
    <property type="evidence" value="ECO:0007669"/>
    <property type="project" value="InterPro"/>
</dbReference>
<comment type="similarity">
    <text evidence="2 8">Belongs to the type II topoisomerase GyrA/ParC subunit family.</text>
</comment>
<dbReference type="InterPro" id="IPR005743">
    <property type="entry name" value="GyrA"/>
</dbReference>
<reference evidence="12" key="2">
    <citation type="submission" date="2016-08" db="EMBL/GenBank/DDBJ databases">
        <authorList>
            <person name="Seilhamer J.J."/>
        </authorList>
    </citation>
    <scope>NUCLEOTIDE SEQUENCE [LARGE SCALE GENOMIC DNA]</scope>
    <source>
        <strain evidence="12">F0677</strain>
    </source>
</reference>
<comment type="miscellaneous">
    <text evidence="8">Few gyrases are as efficient as E.coli at forming negative supercoils. Not all organisms have 2 type II topoisomerases; in organisms with a single type II topoisomerase this enzyme also has to decatenate newly replicated chromosomes.</text>
</comment>
<dbReference type="InterPro" id="IPR035516">
    <property type="entry name" value="Gyrase/topoIV_suA_C"/>
</dbReference>
<keyword evidence="8" id="KW-0963">Cytoplasm</keyword>
<dbReference type="Gene3D" id="1.10.268.10">
    <property type="entry name" value="Topoisomerase, domain 3"/>
    <property type="match status" value="1"/>
</dbReference>
<comment type="subcellular location">
    <subcellularLocation>
        <location evidence="8">Cytoplasm</location>
    </subcellularLocation>
</comment>
<dbReference type="NCBIfam" id="NF004044">
    <property type="entry name" value="PRK05561.1"/>
    <property type="match status" value="1"/>
</dbReference>